<dbReference type="PANTHER" id="PTHR43072">
    <property type="entry name" value="N-ACETYLTRANSFERASE"/>
    <property type="match status" value="1"/>
</dbReference>
<dbReference type="PANTHER" id="PTHR43072:SF23">
    <property type="entry name" value="UPF0039 PROTEIN C11D3.02C"/>
    <property type="match status" value="1"/>
</dbReference>
<keyword evidence="1 4" id="KW-0808">Transferase</keyword>
<dbReference type="RefSeq" id="WP_148897644.1">
    <property type="nucleotide sequence ID" value="NZ_VNHY01000001.1"/>
</dbReference>
<evidence type="ECO:0000313" key="4">
    <source>
        <dbReference type="EMBL" id="TYP94956.1"/>
    </source>
</evidence>
<reference evidence="4 5" key="1">
    <citation type="submission" date="2019-07" db="EMBL/GenBank/DDBJ databases">
        <title>Genomic Encyclopedia of Archaeal and Bacterial Type Strains, Phase II (KMG-II): from individual species to whole genera.</title>
        <authorList>
            <person name="Goeker M."/>
        </authorList>
    </citation>
    <scope>NUCLEOTIDE SEQUENCE [LARGE SCALE GENOMIC DNA]</scope>
    <source>
        <strain evidence="4 5">DSM 21935</strain>
    </source>
</reference>
<proteinExistence type="predicted"/>
<evidence type="ECO:0000259" key="3">
    <source>
        <dbReference type="PROSITE" id="PS51186"/>
    </source>
</evidence>
<keyword evidence="2" id="KW-0012">Acyltransferase</keyword>
<comment type="caution">
    <text evidence="4">The sequence shown here is derived from an EMBL/GenBank/DDBJ whole genome shotgun (WGS) entry which is preliminary data.</text>
</comment>
<keyword evidence="5" id="KW-1185">Reference proteome</keyword>
<dbReference type="AlphaFoldDB" id="A0A5D3YL95"/>
<protein>
    <submittedName>
        <fullName evidence="4">Phosphinothricin acetyltransferase</fullName>
    </submittedName>
</protein>
<dbReference type="GO" id="GO:0016747">
    <property type="term" value="F:acyltransferase activity, transferring groups other than amino-acyl groups"/>
    <property type="evidence" value="ECO:0007669"/>
    <property type="project" value="InterPro"/>
</dbReference>
<dbReference type="Proteomes" id="UP000324595">
    <property type="component" value="Unassembled WGS sequence"/>
</dbReference>
<feature type="domain" description="N-acetyltransferase" evidence="3">
    <location>
        <begin position="1"/>
        <end position="162"/>
    </location>
</feature>
<gene>
    <name evidence="4" type="ORF">LX73_0250</name>
</gene>
<dbReference type="CDD" id="cd04301">
    <property type="entry name" value="NAT_SF"/>
    <property type="match status" value="1"/>
</dbReference>
<evidence type="ECO:0000256" key="2">
    <source>
        <dbReference type="ARBA" id="ARBA00023315"/>
    </source>
</evidence>
<dbReference type="OrthoDB" id="9799096at2"/>
<organism evidence="4 5">
    <name type="scientific">Fodinibius salinus</name>
    <dbReference type="NCBI Taxonomy" id="860790"/>
    <lineage>
        <taxon>Bacteria</taxon>
        <taxon>Pseudomonadati</taxon>
        <taxon>Balneolota</taxon>
        <taxon>Balneolia</taxon>
        <taxon>Balneolales</taxon>
        <taxon>Balneolaceae</taxon>
        <taxon>Fodinibius</taxon>
    </lineage>
</organism>
<accession>A0A5D3YL95</accession>
<dbReference type="SUPFAM" id="SSF55729">
    <property type="entry name" value="Acyl-CoA N-acyltransferases (Nat)"/>
    <property type="match status" value="1"/>
</dbReference>
<dbReference type="Pfam" id="PF00583">
    <property type="entry name" value="Acetyltransf_1"/>
    <property type="match status" value="1"/>
</dbReference>
<dbReference type="InterPro" id="IPR016181">
    <property type="entry name" value="Acyl_CoA_acyltransferase"/>
</dbReference>
<sequence length="162" mass="19011">MITIAESRHLKAINDIYNQAVEEGFRTAHTQPMTLSQRALWFQNYDKDNFPVFIYQQDQDVLGWLSVSPYKSDRQALNEVVEISYYVDYNHHGKGIATKLMEKALNFCRTAGYRIMVAILMNKNTPSMSLLQKFDFTEGGRIPDAIHYQDEFRDHLYMFKKL</sequence>
<evidence type="ECO:0000313" key="5">
    <source>
        <dbReference type="Proteomes" id="UP000324595"/>
    </source>
</evidence>
<dbReference type="EMBL" id="VNHY01000001">
    <property type="protein sequence ID" value="TYP94956.1"/>
    <property type="molecule type" value="Genomic_DNA"/>
</dbReference>
<dbReference type="InterPro" id="IPR000182">
    <property type="entry name" value="GNAT_dom"/>
</dbReference>
<evidence type="ECO:0000256" key="1">
    <source>
        <dbReference type="ARBA" id="ARBA00022679"/>
    </source>
</evidence>
<dbReference type="PROSITE" id="PS51186">
    <property type="entry name" value="GNAT"/>
    <property type="match status" value="1"/>
</dbReference>
<name>A0A5D3YL95_9BACT</name>
<dbReference type="Gene3D" id="3.40.630.30">
    <property type="match status" value="1"/>
</dbReference>